<dbReference type="SUPFAM" id="SSF49785">
    <property type="entry name" value="Galactose-binding domain-like"/>
    <property type="match status" value="1"/>
</dbReference>
<dbReference type="GO" id="GO:0009044">
    <property type="term" value="F:xylan 1,4-beta-xylosidase activity"/>
    <property type="evidence" value="ECO:0007669"/>
    <property type="project" value="InterPro"/>
</dbReference>
<protein>
    <recommendedName>
        <fullName evidence="5">Exo-alpha-(1-&gt;6)-L-arabinopyranosidase</fullName>
    </recommendedName>
</protein>
<dbReference type="GO" id="GO:0045493">
    <property type="term" value="P:xylan catabolic process"/>
    <property type="evidence" value="ECO:0007669"/>
    <property type="project" value="InterPro"/>
</dbReference>
<dbReference type="InterPro" id="IPR005084">
    <property type="entry name" value="CBM6"/>
</dbReference>
<dbReference type="EMBL" id="JADQTO010000007">
    <property type="protein sequence ID" value="MBG0562995.1"/>
    <property type="molecule type" value="Genomic_DNA"/>
</dbReference>
<dbReference type="SMART" id="SM01217">
    <property type="entry name" value="Fn3_like"/>
    <property type="match status" value="1"/>
</dbReference>
<dbReference type="InterPro" id="IPR026891">
    <property type="entry name" value="Fn3-like"/>
</dbReference>
<evidence type="ECO:0000313" key="10">
    <source>
        <dbReference type="Proteomes" id="UP000598146"/>
    </source>
</evidence>
<dbReference type="InterPro" id="IPR044993">
    <property type="entry name" value="BXL"/>
</dbReference>
<evidence type="ECO:0000256" key="2">
    <source>
        <dbReference type="ARBA" id="ARBA00022729"/>
    </source>
</evidence>
<dbReference type="InterPro" id="IPR036962">
    <property type="entry name" value="Glyco_hydro_3_N_sf"/>
</dbReference>
<evidence type="ECO:0000259" key="8">
    <source>
        <dbReference type="SMART" id="SM01217"/>
    </source>
</evidence>
<feature type="domain" description="Cellulose binding type IV" evidence="7">
    <location>
        <begin position="867"/>
        <end position="992"/>
    </location>
</feature>
<dbReference type="InterPro" id="IPR008999">
    <property type="entry name" value="Actin-crosslinking"/>
</dbReference>
<dbReference type="SUPFAM" id="SSF51445">
    <property type="entry name" value="(Trans)glycosidases"/>
    <property type="match status" value="1"/>
</dbReference>
<dbReference type="InterPro" id="IPR006584">
    <property type="entry name" value="Cellulose-bd_IV"/>
</dbReference>
<evidence type="ECO:0000256" key="6">
    <source>
        <dbReference type="SAM" id="MobiDB-lite"/>
    </source>
</evidence>
<dbReference type="Gene3D" id="2.60.40.10">
    <property type="entry name" value="Immunoglobulins"/>
    <property type="match status" value="1"/>
</dbReference>
<dbReference type="PRINTS" id="PR00133">
    <property type="entry name" value="GLHYDRLASE3"/>
</dbReference>
<evidence type="ECO:0000313" key="9">
    <source>
        <dbReference type="EMBL" id="MBG0562995.1"/>
    </source>
</evidence>
<keyword evidence="10" id="KW-1185">Reference proteome</keyword>
<dbReference type="GO" id="GO:0030246">
    <property type="term" value="F:carbohydrate binding"/>
    <property type="evidence" value="ECO:0007669"/>
    <property type="project" value="InterPro"/>
</dbReference>
<organism evidence="9 10">
    <name type="scientific">Actinoplanes aureus</name>
    <dbReference type="NCBI Taxonomy" id="2792083"/>
    <lineage>
        <taxon>Bacteria</taxon>
        <taxon>Bacillati</taxon>
        <taxon>Actinomycetota</taxon>
        <taxon>Actinomycetes</taxon>
        <taxon>Micromonosporales</taxon>
        <taxon>Micromonosporaceae</taxon>
        <taxon>Actinoplanes</taxon>
    </lineage>
</organism>
<keyword evidence="3 9" id="KW-0378">Hydrolase</keyword>
<comment type="similarity">
    <text evidence="1">Belongs to the glycosyl hydrolase 3 family.</text>
</comment>
<dbReference type="InterPro" id="IPR017853">
    <property type="entry name" value="GH"/>
</dbReference>
<proteinExistence type="inferred from homology"/>
<evidence type="ECO:0000259" key="7">
    <source>
        <dbReference type="SMART" id="SM00606"/>
    </source>
</evidence>
<dbReference type="Gene3D" id="3.40.50.1700">
    <property type="entry name" value="Glycoside hydrolase family 3 C-terminal domain"/>
    <property type="match status" value="1"/>
</dbReference>
<dbReference type="InterPro" id="IPR002772">
    <property type="entry name" value="Glyco_hydro_3_C"/>
</dbReference>
<dbReference type="Gene3D" id="2.60.120.380">
    <property type="match status" value="1"/>
</dbReference>
<evidence type="ECO:0000256" key="1">
    <source>
        <dbReference type="ARBA" id="ARBA00005336"/>
    </source>
</evidence>
<keyword evidence="2" id="KW-0732">Signal</keyword>
<name>A0A931FXY1_9ACTN</name>
<dbReference type="SUPFAM" id="SSF52279">
    <property type="entry name" value="Beta-D-glucan exohydrolase, C-terminal domain"/>
    <property type="match status" value="1"/>
</dbReference>
<dbReference type="SUPFAM" id="SSF50405">
    <property type="entry name" value="Actin-crosslinking proteins"/>
    <property type="match status" value="1"/>
</dbReference>
<dbReference type="GO" id="GO:0046556">
    <property type="term" value="F:alpha-L-arabinofuranosidase activity"/>
    <property type="evidence" value="ECO:0007669"/>
    <property type="project" value="TreeGrafter"/>
</dbReference>
<dbReference type="Pfam" id="PF00933">
    <property type="entry name" value="Glyco_hydro_3"/>
    <property type="match status" value="1"/>
</dbReference>
<comment type="caution">
    <text evidence="9">The sequence shown here is derived from an EMBL/GenBank/DDBJ whole genome shotgun (WGS) entry which is preliminary data.</text>
</comment>
<gene>
    <name evidence="9" type="ORF">I4J89_16185</name>
</gene>
<dbReference type="GO" id="GO:0008422">
    <property type="term" value="F:beta-glucosidase activity"/>
    <property type="evidence" value="ECO:0007669"/>
    <property type="project" value="UniProtKB-ARBA"/>
</dbReference>
<accession>A0A931FXY1</accession>
<dbReference type="Gene3D" id="2.60.120.260">
    <property type="entry name" value="Galactose-binding domain-like"/>
    <property type="match status" value="1"/>
</dbReference>
<dbReference type="Pfam" id="PF03422">
    <property type="entry name" value="CBM_6"/>
    <property type="match status" value="1"/>
</dbReference>
<dbReference type="Proteomes" id="UP000598146">
    <property type="component" value="Unassembled WGS sequence"/>
</dbReference>
<dbReference type="SMART" id="SM00606">
    <property type="entry name" value="CBD_IV"/>
    <property type="match status" value="1"/>
</dbReference>
<feature type="domain" description="Fibronectin type III-like" evidence="8">
    <location>
        <begin position="776"/>
        <end position="846"/>
    </location>
</feature>
<dbReference type="CDD" id="cd23343">
    <property type="entry name" value="beta-trefoil_FSCN_BglX-like"/>
    <property type="match status" value="1"/>
</dbReference>
<evidence type="ECO:0000256" key="3">
    <source>
        <dbReference type="ARBA" id="ARBA00022801"/>
    </source>
</evidence>
<reference evidence="9" key="1">
    <citation type="submission" date="2020-11" db="EMBL/GenBank/DDBJ databases">
        <title>Isolation and identification of active actinomycetes.</title>
        <authorList>
            <person name="Sun X."/>
        </authorList>
    </citation>
    <scope>NUCLEOTIDE SEQUENCE</scope>
    <source>
        <strain evidence="9">NEAU-A11</strain>
    </source>
</reference>
<dbReference type="Gene3D" id="3.20.20.300">
    <property type="entry name" value="Glycoside hydrolase, family 3, N-terminal domain"/>
    <property type="match status" value="1"/>
</dbReference>
<evidence type="ECO:0000256" key="5">
    <source>
        <dbReference type="ARBA" id="ARBA00074219"/>
    </source>
</evidence>
<dbReference type="InterPro" id="IPR036881">
    <property type="entry name" value="Glyco_hydro_3_C_sf"/>
</dbReference>
<dbReference type="InterPro" id="IPR008979">
    <property type="entry name" value="Galactose-bd-like_sf"/>
</dbReference>
<dbReference type="PANTHER" id="PTHR42721:SF3">
    <property type="entry name" value="BETA-D-XYLOSIDASE 5-RELATED"/>
    <property type="match status" value="1"/>
</dbReference>
<dbReference type="AlphaFoldDB" id="A0A931FXY1"/>
<dbReference type="Pfam" id="PF01915">
    <property type="entry name" value="Glyco_hydro_3_C"/>
    <property type="match status" value="1"/>
</dbReference>
<dbReference type="Pfam" id="PF14310">
    <property type="entry name" value="Fn3-like"/>
    <property type="match status" value="1"/>
</dbReference>
<dbReference type="FunFam" id="2.60.40.10:FF:000495">
    <property type="entry name" value="Periplasmic beta-glucosidase"/>
    <property type="match status" value="1"/>
</dbReference>
<dbReference type="PANTHER" id="PTHR42721">
    <property type="entry name" value="SUGAR HYDROLASE-RELATED"/>
    <property type="match status" value="1"/>
</dbReference>
<dbReference type="InterPro" id="IPR001764">
    <property type="entry name" value="Glyco_hydro_3_N"/>
</dbReference>
<comment type="function">
    <text evidence="4">Catalyzes the hydrolysis of a non-reducing terminal alpha-L-arabinopyranosidic linkage in ginsenoside Rb2 (alpha-L-arabinopyranosyl-(1-&gt;6)-alpha-D-glucopyranosyl) to release alpha-D-glucopyranosyl (Rd). It is not able to hydrolyze alpha-L-arabinofuranosyl-(1-&gt;6)-alpha-D-glucopyranosyl (Rc).</text>
</comment>
<feature type="region of interest" description="Disordered" evidence="6">
    <location>
        <begin position="1"/>
        <end position="25"/>
    </location>
</feature>
<dbReference type="GO" id="GO:0031222">
    <property type="term" value="P:arabinan catabolic process"/>
    <property type="evidence" value="ECO:0007669"/>
    <property type="project" value="TreeGrafter"/>
</dbReference>
<evidence type="ECO:0000256" key="4">
    <source>
        <dbReference type="ARBA" id="ARBA00058905"/>
    </source>
</evidence>
<sequence>MAKHGSRALTNSGRGASLRELRPKHSRNPLARPIVEALRQVLGPKEYVVIDSPTRIVFRDPQQKLATRVSDLLGRLSLAEKIALLHQHQAPVPRLGIAGFRTGTEALHGVAWLGTATAFPQAVGLASTWDPDLLRRVGTAVGSEVRAMHHRDPENVGLNVWAPVVNLLRDPRWGRNEEGYAEDPWLTGVLSTAYAGGLRGDHPFWLRTAPTLKHFLGYNNETDRCLTSSNLPPRVLHEYELPAFQAALAEGAAVAVMASYNLVNGCPAHLSPLINETLRSWTEDDVMVVGDAWAVHNIAGDQHWHDDHVAGFAAAIRAGIDCLTEDRDATIERLTTAAATGLLSESDVDEAVRHILAVRIRLGEFNPEDDPYRDIGPAVIDCAEHRALAREAARASVVLLSNDGILPLDPARAGRVAVIGPLADAIFDDWYSGTPPYRKTLRDGVARRLGAGSVLHHEGLDRIALRCASGLLIADPSQPLRVRENDGVPEEALFDVIDWGQETFSLRVVSTRLFLGADGLGPRPHELVCDRPGPNGWEVRETFQFEPADDGVVLRHVQSGQYLAVDADGLVRTSAPGPGDGTVFTVDLLIDGVAAAAAVAAEADVVLLALGNHPLVAGRETEDRRDLALPGTQDDLMRAVAAANPRTVLVLTSSYPYAVGWARENLPALLWSSHGGQEHGDALADVLFGDEPAGRLTQTWYTSAADLPDLLDYDIIATDSTYLYYRGTPLFPFGHGLSYTTFRYENLRLSTGRAGPADRVTVTVDVLNTGDRTGDEVVQLYTRQQRSRVKQPIRRLRGFRRIRLAPGERTTVMMRLSVADLAFWDVTRSRWVIEDAGHTIAVGRSSTDWALIATLRVRGEVIPPRSPRTGLRLIDNDGYDATTPVPATDEPGEALRSVSPDAWAVFDEVDFNGGHAQVRAAVAAGAAGGSVTLRLDDPLAGPVLAVLPVPVVSGREALTEVVAAIPPVTGTHDLFVQYAQAGITVAELSFLP</sequence>
<dbReference type="InterPro" id="IPR013783">
    <property type="entry name" value="Ig-like_fold"/>
</dbReference>